<dbReference type="InterPro" id="IPR050091">
    <property type="entry name" value="PKS_NRPS_Biosynth_Enz"/>
</dbReference>
<dbReference type="Gene3D" id="3.40.366.10">
    <property type="entry name" value="Malonyl-Coenzyme A Acyl Carrier Protein, domain 2"/>
    <property type="match status" value="1"/>
</dbReference>
<dbReference type="InterPro" id="IPR016035">
    <property type="entry name" value="Acyl_Trfase/lysoPLipase"/>
</dbReference>
<dbReference type="Pfam" id="PF16197">
    <property type="entry name" value="KAsynt_C_assoc"/>
    <property type="match status" value="1"/>
</dbReference>
<organism evidence="3">
    <name type="scientific">Papilio xuthus</name>
    <name type="common">Asian swallowtail butterfly</name>
    <dbReference type="NCBI Taxonomy" id="66420"/>
    <lineage>
        <taxon>Eukaryota</taxon>
        <taxon>Metazoa</taxon>
        <taxon>Ecdysozoa</taxon>
        <taxon>Arthropoda</taxon>
        <taxon>Hexapoda</taxon>
        <taxon>Insecta</taxon>
        <taxon>Pterygota</taxon>
        <taxon>Neoptera</taxon>
        <taxon>Endopterygota</taxon>
        <taxon>Lepidoptera</taxon>
        <taxon>Glossata</taxon>
        <taxon>Ditrysia</taxon>
        <taxon>Papilionoidea</taxon>
        <taxon>Papilionidae</taxon>
        <taxon>Papilioninae</taxon>
        <taxon>Papilio</taxon>
    </lineage>
</organism>
<dbReference type="InterPro" id="IPR020841">
    <property type="entry name" value="PKS_Beta-ketoAc_synthase_dom"/>
</dbReference>
<dbReference type="SUPFAM" id="SSF52151">
    <property type="entry name" value="FabD/lysophospholipase-like"/>
    <property type="match status" value="1"/>
</dbReference>
<dbReference type="GeneID" id="106117869"/>
<dbReference type="PANTHER" id="PTHR43775">
    <property type="entry name" value="FATTY ACID SYNTHASE"/>
    <property type="match status" value="1"/>
</dbReference>
<evidence type="ECO:0000313" key="3">
    <source>
        <dbReference type="RefSeq" id="XP_013167810.1"/>
    </source>
</evidence>
<reference evidence="3" key="1">
    <citation type="submission" date="2025-08" db="UniProtKB">
        <authorList>
            <consortium name="RefSeq"/>
        </authorList>
    </citation>
    <scope>IDENTIFICATION</scope>
</reference>
<dbReference type="KEGG" id="pxu:106117869"/>
<dbReference type="Gene3D" id="3.30.70.3290">
    <property type="match status" value="1"/>
</dbReference>
<dbReference type="GO" id="GO:0004312">
    <property type="term" value="F:fatty acid synthase activity"/>
    <property type="evidence" value="ECO:0007669"/>
    <property type="project" value="TreeGrafter"/>
</dbReference>
<accession>A0AAJ6Z9D7</accession>
<dbReference type="Pfam" id="PF00698">
    <property type="entry name" value="Acyl_transf_1"/>
    <property type="match status" value="1"/>
</dbReference>
<dbReference type="InterPro" id="IPR014043">
    <property type="entry name" value="Acyl_transferase_dom"/>
</dbReference>
<feature type="region of interest" description="Disordered" evidence="1">
    <location>
        <begin position="1"/>
        <end position="22"/>
    </location>
</feature>
<dbReference type="SMART" id="SM00829">
    <property type="entry name" value="PKS_ER"/>
    <property type="match status" value="1"/>
</dbReference>
<proteinExistence type="predicted"/>
<dbReference type="Pfam" id="PF00109">
    <property type="entry name" value="ketoacyl-synt"/>
    <property type="match status" value="1"/>
</dbReference>
<protein>
    <submittedName>
        <fullName evidence="3">Fatty acid synthase</fullName>
    </submittedName>
</protein>
<gene>
    <name evidence="3" type="primary">LOC106117869</name>
</gene>
<dbReference type="InterPro" id="IPR011032">
    <property type="entry name" value="GroES-like_sf"/>
</dbReference>
<dbReference type="Gene3D" id="3.10.129.110">
    <property type="entry name" value="Polyketide synthase dehydratase"/>
    <property type="match status" value="1"/>
</dbReference>
<sequence>MVPTPQELNAAPQGVGDGEKSGDRVVISGMSGLFPNSYHVKDLAEVLYSKRDPISSKPRWQYNHPEVAPFTGKVPDIEYFDAQFFKVHFRLGHTMDPMARKLLEQAYQAIYDAGVSPEHLSGRKVGVFIGTCFSETEKACFYVASTRNGFGIAGCNKSMFANRISYWLNAKGPSMSIDESCCSSIAALEQAYLALSRGDCEAAIVGGGNVCLHPQSSLHYGRIMSLSMDGKTKSFDEKASGCAKSEAINVLFLQKAKDALRIYADVVHVKSEFLQILNNETGPRYGFYRNPRDVAVFLNNFYKEARVPPQAVEYVEASGSAIPEADKAELETIDAVFCKDRAKELYVGSVMSNIGYGEAASGISAVTKVLLGYHTGELAANLNCDTPRKDVAALREGRIRIVTEHQPFNRSYVAVNGISITGVNAHVLLHGHYKPKDVNRYKSNIPHLVTLSARQDSSVKRILSDLKSRPIDPEELALFHNIHETRISGHLGRGFTILSTDAEGETVSLCEKVDYFDDVRRPLWFVYSGMGSQWPGMGTQLMRIPIFAAAIERCHRVLEPLGVNIVDIITNPDKTAFDNILHSFVGIAAVQIGLTDVLRAVGLVPDKIIGHSVGELGCAYADGCFTAEEMILAAYYRGLVSVQTPFIRGSMAAVGIGYKQVIKLCPPEIEVACHNGPESCTISGPADAMKEFVAQLTEKSIFAKEVPCSNIAYHSRYIAKAGPGLLKYLSQVIKSPKRRSEKWMSTSVPQERWNEPIAQYSSAEYHTNNLLNSVLFEETSKLIPANAVLVEIAPHGLLQAILKRSLPETCRHVPLTRRGHPDNVQFLLEAVGKLYMEGYNPKVAVLYPKIEFPVSTGTPMLSHLVEWAHHEKWNIPTYVSAHRIVAASYKSVYSVYDVENEYLTGNVIKGKNTFPFTAALVAVWDLLAMSLGMQKKQLSVQYKDIKLYCQPMLHKQRQLRLFSTLHRGTGYFEIMDEHNRVATGYIKGEIDDDERPENEFISSEELDLKSEDIYEILKKRGFDYSGEFQSIRKTNKSLTQAQIIWNNNWVTFIDGILQLYVLARSNDSISLPTHIRKMIIDIKKHSETQVDNDNVMTAQVCDILKFTRCGGVIIEDLKFRDLPPLTKEANLMALKIVPYFQQNTTDFSTAMLVLLQIVAENLNKTNINIVELCDNDEESSFENLTDVLKMIPAINIQHKIVNRKNVLEERVHFLTDADILLVTDLSKDDKLCQTLYRVLCRDNFIVNKESVAKESPLNRPSALYRVVSAQNITNSRLELVRWRPTTTTASTSAFTVRSASDLALLVSSQATLPQRHKLLIITSYPPIDGLKELVQKWRKDRNQIYVVMINHKFAEDQNIDQLPNLDLVFNVLDNGRWCGEFTVPIEQTLTTAHNVTLQSSRIGDFNSLQWVEMPNIKGPGVKVTVHYAGINNTDVKRCLGIIPNVGNDNCFGMDFSGVTESGERVMGVLPSGAISSQVLADPNLLWPVPDHWTLEEAATVPLAYSFALYCIGIKVLLNSNMTVLVHGGAGALGQAVISIALANGCNVFTTVSDIGKKRFLCKMFPQLKENQIGNSRDHTFADMVLAATNGEGCHVTISCVAGSLKNATLNCLGLCGIHFDTIQITTRANFSYGMFNLTKERSYMAVDFAHALREGNLSEISNLQLMLAEGIKRGYVRPLSRVVYSPSEVPRAFRLLAESRHRGRVLIQLQGHQDALTLKTEPRLNCSPDLSHLIMCNNNYFGLRIAERLVLRGARKIYLHSLKPSGRLDFEIRSLEQQGVKVVLSNEVLNTSSDLNSLLANCTNLSTIESVYVVAVDKYEEQFNLIQELDMATRKLSPALRYFAVINGAKDYGVQSCLSRVQERLPATLIKIPSLNKMDKQGLKSEEELTEIDAVNVFERSLRSNEAVLIANTRAMQPQSLLEQIACLAGIEIPKDVAEEATLSDLDFDHDKSANVTTYLRDVHNISLLEEHIPYLTVQKIREIEESMRDIEFEETKGLATFYSDVDTDELQVTTEMVFLPTLASNSAMRDDEFDATQTYLCIIPGLEGNRERFRLLCERIKLPAVILQPGLDRPDETVSNLAKRYAETLLKKTALKRNFYLLGYESGILVALEIAAILEDHGLTGTVFCIGASPDELQVNIAEHLKEYDTDEALRMAVARHMFSLMVGGSTDGFEKAITGAFTWKEKIEACARSIIGKVSHSAQYTKEMIDCAYKRIKQIQEHKPTPRTLRSKIILLRAASVGNNDQSLQNYSKQPITVYELSAPLAHSAKDLRCSSIINNHLDAELLEEFEKKNLCDTYLLNADTFMTTSNEN</sequence>
<name>A0AAJ6Z9D7_PAPXU</name>
<dbReference type="Proteomes" id="UP000694872">
    <property type="component" value="Unplaced"/>
</dbReference>
<dbReference type="InterPro" id="IPR016039">
    <property type="entry name" value="Thiolase-like"/>
</dbReference>
<dbReference type="SUPFAM" id="SSF55048">
    <property type="entry name" value="Probable ACP-binding domain of malonyl-CoA ACP transacylase"/>
    <property type="match status" value="1"/>
</dbReference>
<dbReference type="InterPro" id="IPR014031">
    <property type="entry name" value="Ketoacyl_synth_C"/>
</dbReference>
<dbReference type="PROSITE" id="PS52004">
    <property type="entry name" value="KS3_2"/>
    <property type="match status" value="1"/>
</dbReference>
<dbReference type="InterPro" id="IPR016036">
    <property type="entry name" value="Malonyl_transacylase_ACP-bd"/>
</dbReference>
<dbReference type="InterPro" id="IPR014030">
    <property type="entry name" value="Ketoacyl_synth_N"/>
</dbReference>
<evidence type="ECO:0000256" key="1">
    <source>
        <dbReference type="SAM" id="MobiDB-lite"/>
    </source>
</evidence>
<dbReference type="Gene3D" id="3.40.50.1820">
    <property type="entry name" value="alpha/beta hydrolase"/>
    <property type="match status" value="1"/>
</dbReference>
<dbReference type="SUPFAM" id="SSF53474">
    <property type="entry name" value="alpha/beta-Hydrolases"/>
    <property type="match status" value="1"/>
</dbReference>
<dbReference type="Gene3D" id="3.40.47.10">
    <property type="match status" value="1"/>
</dbReference>
<dbReference type="RefSeq" id="XP_013167810.1">
    <property type="nucleotide sequence ID" value="XM_013312356.1"/>
</dbReference>
<dbReference type="InterPro" id="IPR042104">
    <property type="entry name" value="PKS_dehydratase_sf"/>
</dbReference>
<dbReference type="InterPro" id="IPR001227">
    <property type="entry name" value="Ac_transferase_dom_sf"/>
</dbReference>
<dbReference type="SMART" id="SM00825">
    <property type="entry name" value="PKS_KS"/>
    <property type="match status" value="1"/>
</dbReference>
<dbReference type="InterPro" id="IPR029058">
    <property type="entry name" value="AB_hydrolase_fold"/>
</dbReference>
<dbReference type="InterPro" id="IPR036291">
    <property type="entry name" value="NAD(P)-bd_dom_sf"/>
</dbReference>
<evidence type="ECO:0000259" key="2">
    <source>
        <dbReference type="PROSITE" id="PS52004"/>
    </source>
</evidence>
<dbReference type="GO" id="GO:0016491">
    <property type="term" value="F:oxidoreductase activity"/>
    <property type="evidence" value="ECO:0007669"/>
    <property type="project" value="InterPro"/>
</dbReference>
<dbReference type="CDD" id="cd05195">
    <property type="entry name" value="enoyl_red"/>
    <property type="match status" value="1"/>
</dbReference>
<dbReference type="Pfam" id="PF02801">
    <property type="entry name" value="Ketoacyl-synt_C"/>
    <property type="match status" value="1"/>
</dbReference>
<feature type="domain" description="Ketosynthase family 3 (KS3)" evidence="2">
    <location>
        <begin position="22"/>
        <end position="431"/>
    </location>
</feature>
<dbReference type="SUPFAM" id="SSF53901">
    <property type="entry name" value="Thiolase-like"/>
    <property type="match status" value="2"/>
</dbReference>
<dbReference type="SUPFAM" id="SSF50129">
    <property type="entry name" value="GroES-like"/>
    <property type="match status" value="1"/>
</dbReference>
<dbReference type="InterPro" id="IPR020843">
    <property type="entry name" value="ER"/>
</dbReference>
<dbReference type="Gene3D" id="3.40.50.720">
    <property type="entry name" value="NAD(P)-binding Rossmann-like Domain"/>
    <property type="match status" value="1"/>
</dbReference>
<dbReference type="GO" id="GO:0006633">
    <property type="term" value="P:fatty acid biosynthetic process"/>
    <property type="evidence" value="ECO:0007669"/>
    <property type="project" value="TreeGrafter"/>
</dbReference>
<dbReference type="CDD" id="cd00833">
    <property type="entry name" value="PKS"/>
    <property type="match status" value="1"/>
</dbReference>
<dbReference type="PANTHER" id="PTHR43775:SF23">
    <property type="entry name" value="FATTY ACID SYNTHASE 3"/>
    <property type="match status" value="1"/>
</dbReference>
<dbReference type="CTD" id="3355111"/>
<dbReference type="InterPro" id="IPR032821">
    <property type="entry name" value="PKS_assoc"/>
</dbReference>
<dbReference type="SMART" id="SM00827">
    <property type="entry name" value="PKS_AT"/>
    <property type="match status" value="1"/>
</dbReference>
<dbReference type="SUPFAM" id="SSF51735">
    <property type="entry name" value="NAD(P)-binding Rossmann-fold domains"/>
    <property type="match status" value="1"/>
</dbReference>
<dbReference type="Gene3D" id="3.90.180.10">
    <property type="entry name" value="Medium-chain alcohol dehydrogenases, catalytic domain"/>
    <property type="match status" value="1"/>
</dbReference>